<dbReference type="GO" id="GO:0045333">
    <property type="term" value="P:cellular respiration"/>
    <property type="evidence" value="ECO:0007669"/>
    <property type="project" value="InterPro"/>
</dbReference>
<dbReference type="Gene3D" id="1.20.5.480">
    <property type="entry name" value="Single helix bin"/>
    <property type="match status" value="1"/>
</dbReference>
<dbReference type="Pfam" id="PF09163">
    <property type="entry name" value="Form-deh_trans"/>
    <property type="match status" value="1"/>
</dbReference>
<evidence type="ECO:0000313" key="10">
    <source>
        <dbReference type="Proteomes" id="UP000198744"/>
    </source>
</evidence>
<feature type="binding site" evidence="7">
    <location>
        <position position="19"/>
    </location>
    <ligand>
        <name>[4Fe-4S] cluster</name>
        <dbReference type="ChEBI" id="CHEBI:49883"/>
        <label>1</label>
    </ligand>
</feature>
<feature type="binding site" evidence="7">
    <location>
        <position position="83"/>
    </location>
    <ligand>
        <name>[4Fe-4S] cluster</name>
        <dbReference type="ChEBI" id="CHEBI:49883"/>
        <label>3</label>
    </ligand>
</feature>
<feature type="binding site" evidence="7">
    <location>
        <position position="117"/>
    </location>
    <ligand>
        <name>[4Fe-4S] cluster</name>
        <dbReference type="ChEBI" id="CHEBI:49883"/>
        <label>3</label>
    </ligand>
</feature>
<organism evidence="9 10">
    <name type="scientific">Syntrophus gentianae</name>
    <dbReference type="NCBI Taxonomy" id="43775"/>
    <lineage>
        <taxon>Bacteria</taxon>
        <taxon>Pseudomonadati</taxon>
        <taxon>Thermodesulfobacteriota</taxon>
        <taxon>Syntrophia</taxon>
        <taxon>Syntrophales</taxon>
        <taxon>Syntrophaceae</taxon>
        <taxon>Syntrophus</taxon>
    </lineage>
</organism>
<feature type="binding site" evidence="7">
    <location>
        <position position="153"/>
    </location>
    <ligand>
        <name>[4Fe-4S] cluster</name>
        <dbReference type="ChEBI" id="CHEBI:49883"/>
        <label>1</label>
    </ligand>
</feature>
<proteinExistence type="predicted"/>
<dbReference type="Proteomes" id="UP000198744">
    <property type="component" value="Unassembled WGS sequence"/>
</dbReference>
<feature type="binding site" evidence="7">
    <location>
        <position position="110"/>
    </location>
    <ligand>
        <name>[4Fe-4S] cluster</name>
        <dbReference type="ChEBI" id="CHEBI:49883"/>
        <label>4</label>
    </ligand>
</feature>
<feature type="domain" description="4Fe-4S ferredoxin-type" evidence="8">
    <location>
        <begin position="66"/>
        <end position="97"/>
    </location>
</feature>
<keyword evidence="6 7" id="KW-0411">Iron-sulfur</keyword>
<feature type="binding site" evidence="7">
    <location>
        <position position="23"/>
    </location>
    <ligand>
        <name>[4Fe-4S] cluster</name>
        <dbReference type="ChEBI" id="CHEBI:49883"/>
        <label>2</label>
    </ligand>
</feature>
<dbReference type="InterPro" id="IPR017896">
    <property type="entry name" value="4Fe4S_Fe-S-bd"/>
</dbReference>
<evidence type="ECO:0000256" key="4">
    <source>
        <dbReference type="ARBA" id="ARBA00022737"/>
    </source>
</evidence>
<dbReference type="InterPro" id="IPR017900">
    <property type="entry name" value="4Fe4S_Fe_S_CS"/>
</dbReference>
<dbReference type="Gene3D" id="3.30.70.20">
    <property type="match status" value="2"/>
</dbReference>
<dbReference type="Pfam" id="PF12800">
    <property type="entry name" value="Fer4_4"/>
    <property type="match status" value="1"/>
</dbReference>
<dbReference type="STRING" id="43775.SAMN04489760_102157"/>
<dbReference type="PIRSF" id="PIRSF036298">
    <property type="entry name" value="FDH_4Fe4S"/>
    <property type="match status" value="1"/>
</dbReference>
<feature type="binding site" evidence="7">
    <location>
        <position position="16"/>
    </location>
    <ligand>
        <name>[4Fe-4S] cluster</name>
        <dbReference type="ChEBI" id="CHEBI:49883"/>
        <label>1</label>
    </ligand>
</feature>
<comment type="cofactor">
    <cofactor evidence="7">
        <name>[4Fe-4S] cluster</name>
        <dbReference type="ChEBI" id="CHEBI:49883"/>
    </cofactor>
    <text evidence="7">Binds 4 [4Fe-4S] clusters per subunit.</text>
</comment>
<feature type="binding site" evidence="7">
    <location>
        <position position="13"/>
    </location>
    <ligand>
        <name>[4Fe-4S] cluster</name>
        <dbReference type="ChEBI" id="CHEBI:49883"/>
        <label>1</label>
    </ligand>
</feature>
<feature type="binding site" evidence="7">
    <location>
        <position position="134"/>
    </location>
    <ligand>
        <name>[4Fe-4S] cluster</name>
        <dbReference type="ChEBI" id="CHEBI:49883"/>
        <label>2</label>
    </ligand>
</feature>
<feature type="binding site" evidence="7">
    <location>
        <position position="137"/>
    </location>
    <ligand>
        <name>[4Fe-4S] cluster</name>
        <dbReference type="ChEBI" id="CHEBI:49883"/>
        <label>2</label>
    </ligand>
</feature>
<feature type="binding site" evidence="7">
    <location>
        <position position="113"/>
    </location>
    <ligand>
        <name>[4Fe-4S] cluster</name>
        <dbReference type="ChEBI" id="CHEBI:49883"/>
        <label>4</label>
    </ligand>
</feature>
<keyword evidence="4" id="KW-0677">Repeat</keyword>
<dbReference type="Pfam" id="PF13247">
    <property type="entry name" value="Fer4_11"/>
    <property type="match status" value="1"/>
</dbReference>
<dbReference type="GO" id="GO:0046872">
    <property type="term" value="F:metal ion binding"/>
    <property type="evidence" value="ECO:0007669"/>
    <property type="project" value="UniProtKB-KW"/>
</dbReference>
<feature type="binding site" evidence="7">
    <location>
        <position position="87"/>
    </location>
    <ligand>
        <name>[4Fe-4S] cluster</name>
        <dbReference type="ChEBI" id="CHEBI:49883"/>
        <label>4</label>
    </ligand>
</feature>
<dbReference type="GO" id="GO:0030313">
    <property type="term" value="C:cell envelope"/>
    <property type="evidence" value="ECO:0007669"/>
    <property type="project" value="UniProtKB-SubCell"/>
</dbReference>
<evidence type="ECO:0000256" key="6">
    <source>
        <dbReference type="ARBA" id="ARBA00023014"/>
    </source>
</evidence>
<dbReference type="InterPro" id="IPR038384">
    <property type="entry name" value="Formate_DH_C_sf"/>
</dbReference>
<sequence>MAEYAKLIDVSKCTGCRGCQLACKQWNSQPAKQTENYGTYQNPPDLQANTWTLIRFQEVEDKGGKVKWLFRKDGCMHCTDAACVKVCPSGALHTTEVGTVALNRELCIGCKECVSACPFNIPRYDRKTDKVYKCDLCLSRIKADLIPACAKACPTGAITFGEKDKMVKKAYARVKELGGDASVYGDKFVGGTHVMYVLDEKPEVYEHLPKNPSVPLSVILWKDILKPLSLLAAGGVIAGSFLHYIIHGPKLPDEESGQETKGGE</sequence>
<evidence type="ECO:0000259" key="8">
    <source>
        <dbReference type="PROSITE" id="PS51379"/>
    </source>
</evidence>
<dbReference type="PANTHER" id="PTHR43545:SF6">
    <property type="entry name" value="FORMATE DEHYDROGENASE, NITRATE-INDUCIBLE, IRON-SULFUR SUBUNIT"/>
    <property type="match status" value="1"/>
</dbReference>
<comment type="subcellular location">
    <subcellularLocation>
        <location evidence="1">Cell envelope</location>
    </subcellularLocation>
</comment>
<dbReference type="GO" id="GO:0015944">
    <property type="term" value="P:formate oxidation"/>
    <property type="evidence" value="ECO:0007669"/>
    <property type="project" value="InterPro"/>
</dbReference>
<dbReference type="InterPro" id="IPR014603">
    <property type="entry name" value="Formate_DH_Fe-S_su"/>
</dbReference>
<evidence type="ECO:0000256" key="5">
    <source>
        <dbReference type="ARBA" id="ARBA00023004"/>
    </source>
</evidence>
<dbReference type="OrthoDB" id="9789030at2"/>
<keyword evidence="10" id="KW-1185">Reference proteome</keyword>
<feature type="domain" description="4Fe-4S ferredoxin-type" evidence="8">
    <location>
        <begin position="4"/>
        <end position="34"/>
    </location>
</feature>
<feature type="binding site" evidence="7">
    <location>
        <position position="107"/>
    </location>
    <ligand>
        <name>[4Fe-4S] cluster</name>
        <dbReference type="ChEBI" id="CHEBI:49883"/>
        <label>4</label>
    </ligand>
</feature>
<feature type="binding site" evidence="7">
    <location>
        <position position="78"/>
    </location>
    <ligand>
        <name>[4Fe-4S] cluster</name>
        <dbReference type="ChEBI" id="CHEBI:49883"/>
        <label>3</label>
    </ligand>
</feature>
<feature type="domain" description="4Fe-4S ferredoxin-type" evidence="8">
    <location>
        <begin position="98"/>
        <end position="127"/>
    </location>
</feature>
<dbReference type="PROSITE" id="PS51379">
    <property type="entry name" value="4FE4S_FER_2"/>
    <property type="match status" value="3"/>
</dbReference>
<dbReference type="InterPro" id="IPR051555">
    <property type="entry name" value="FDH_Electron_Transfer_Unit"/>
</dbReference>
<protein>
    <submittedName>
        <fullName evidence="9">Formate dehydrogenase (Quinone-dependent) iron-sulfur subunit</fullName>
    </submittedName>
</protein>
<feature type="binding site" evidence="7">
    <location>
        <position position="149"/>
    </location>
    <ligand>
        <name>[4Fe-4S] cluster</name>
        <dbReference type="ChEBI" id="CHEBI:49883"/>
        <label>2</label>
    </ligand>
</feature>
<feature type="binding site" evidence="7">
    <location>
        <position position="75"/>
    </location>
    <ligand>
        <name>[4Fe-4S] cluster</name>
        <dbReference type="ChEBI" id="CHEBI:49883"/>
        <label>3</label>
    </ligand>
</feature>
<keyword evidence="2 7" id="KW-0004">4Fe-4S</keyword>
<name>A0A1H7UX79_9BACT</name>
<evidence type="ECO:0000256" key="3">
    <source>
        <dbReference type="ARBA" id="ARBA00022723"/>
    </source>
</evidence>
<dbReference type="InterPro" id="IPR015246">
    <property type="entry name" value="Formate_DH_TM"/>
</dbReference>
<dbReference type="RefSeq" id="WP_093882079.1">
    <property type="nucleotide sequence ID" value="NZ_FOBS01000002.1"/>
</dbReference>
<gene>
    <name evidence="9" type="ORF">SAMN04489760_102157</name>
</gene>
<dbReference type="PANTHER" id="PTHR43545">
    <property type="entry name" value="FORMATE DEHYDROGENASE, NITRATE-INDUCIBLE, IRON-SULFUR SUBUNIT"/>
    <property type="match status" value="1"/>
</dbReference>
<reference evidence="9 10" key="1">
    <citation type="submission" date="2016-10" db="EMBL/GenBank/DDBJ databases">
        <authorList>
            <person name="de Groot N.N."/>
        </authorList>
    </citation>
    <scope>NUCLEOTIDE SEQUENCE [LARGE SCALE GENOMIC DNA]</scope>
    <source>
        <strain evidence="9 10">DSM 8423</strain>
    </source>
</reference>
<evidence type="ECO:0000313" key="9">
    <source>
        <dbReference type="EMBL" id="SEM01349.1"/>
    </source>
</evidence>
<dbReference type="EMBL" id="FOBS01000002">
    <property type="protein sequence ID" value="SEM01349.1"/>
    <property type="molecule type" value="Genomic_DNA"/>
</dbReference>
<dbReference type="SUPFAM" id="SSF54862">
    <property type="entry name" value="4Fe-4S ferredoxins"/>
    <property type="match status" value="1"/>
</dbReference>
<evidence type="ECO:0000256" key="7">
    <source>
        <dbReference type="PIRSR" id="PIRSR036298-50"/>
    </source>
</evidence>
<evidence type="ECO:0000256" key="2">
    <source>
        <dbReference type="ARBA" id="ARBA00022485"/>
    </source>
</evidence>
<evidence type="ECO:0000256" key="1">
    <source>
        <dbReference type="ARBA" id="ARBA00004196"/>
    </source>
</evidence>
<dbReference type="PROSITE" id="PS00198">
    <property type="entry name" value="4FE4S_FER_1"/>
    <property type="match status" value="1"/>
</dbReference>
<dbReference type="AlphaFoldDB" id="A0A1H7UX79"/>
<dbReference type="GO" id="GO:0051539">
    <property type="term" value="F:4 iron, 4 sulfur cluster binding"/>
    <property type="evidence" value="ECO:0007669"/>
    <property type="project" value="UniProtKB-KW"/>
</dbReference>
<dbReference type="SUPFAM" id="SSF81597">
    <property type="entry name" value="Iron-sulfur subunit of formate dehydrogenase N, transmembrane anchor"/>
    <property type="match status" value="1"/>
</dbReference>
<accession>A0A1H7UX79</accession>
<keyword evidence="3 7" id="KW-0479">Metal-binding</keyword>
<keyword evidence="5 7" id="KW-0408">Iron</keyword>